<dbReference type="GO" id="GO:0008253">
    <property type="term" value="F:5'-nucleotidase activity"/>
    <property type="evidence" value="ECO:0007669"/>
    <property type="project" value="TreeGrafter"/>
</dbReference>
<proteinExistence type="inferred from homology"/>
<dbReference type="Pfam" id="PF02872">
    <property type="entry name" value="5_nucleotid_C"/>
    <property type="match status" value="1"/>
</dbReference>
<dbReference type="PANTHER" id="PTHR11575:SF24">
    <property type="entry name" value="5'-NUCLEOTIDASE"/>
    <property type="match status" value="1"/>
</dbReference>
<dbReference type="Gene3D" id="3.60.21.10">
    <property type="match status" value="1"/>
</dbReference>
<dbReference type="InterPro" id="IPR006146">
    <property type="entry name" value="5'-Nucleotdase_CS"/>
</dbReference>
<dbReference type="PRINTS" id="PR01607">
    <property type="entry name" value="APYRASEFAMLY"/>
</dbReference>
<dbReference type="Proteomes" id="UP000287908">
    <property type="component" value="Unassembled WGS sequence"/>
</dbReference>
<reference evidence="6 7" key="1">
    <citation type="journal article" date="2011" name="Front. Microbiol.">
        <title>Genomic signatures of strain selection and enhancement in Bacillus atrophaeus var. globigii, a historical biowarfare simulant.</title>
        <authorList>
            <person name="Gibbons H.S."/>
            <person name="Broomall S.M."/>
            <person name="McNew L.A."/>
            <person name="Daligault H."/>
            <person name="Chapman C."/>
            <person name="Bruce D."/>
            <person name="Karavis M."/>
            <person name="Krepps M."/>
            <person name="McGregor P.A."/>
            <person name="Hong C."/>
            <person name="Park K.H."/>
            <person name="Akmal A."/>
            <person name="Feldman A."/>
            <person name="Lin J.S."/>
            <person name="Chang W.E."/>
            <person name="Higgs B.W."/>
            <person name="Demirev P."/>
            <person name="Lindquist J."/>
            <person name="Liem A."/>
            <person name="Fochler E."/>
            <person name="Read T.D."/>
            <person name="Tapia R."/>
            <person name="Johnson S."/>
            <person name="Bishop-Lilly K.A."/>
            <person name="Detter C."/>
            <person name="Han C."/>
            <person name="Sozhamannan S."/>
            <person name="Rosenzweig C.N."/>
            <person name="Skowronski E.W."/>
        </authorList>
    </citation>
    <scope>NUCLEOTIDE SEQUENCE [LARGE SCALE GENOMIC DNA]</scope>
    <source>
        <strain evidence="6 7">CL-SP19</strain>
    </source>
</reference>
<dbReference type="InterPro" id="IPR036907">
    <property type="entry name" value="5'-Nucleotdase_C_sf"/>
</dbReference>
<name>A0A432ZIU6_9GAMM</name>
<evidence type="ECO:0000256" key="2">
    <source>
        <dbReference type="ARBA" id="ARBA00022729"/>
    </source>
</evidence>
<dbReference type="SUPFAM" id="SSF55816">
    <property type="entry name" value="5'-nucleotidase (syn. UDP-sugar hydrolase), C-terminal domain"/>
    <property type="match status" value="1"/>
</dbReference>
<evidence type="ECO:0000256" key="3">
    <source>
        <dbReference type="RuleBase" id="RU362119"/>
    </source>
</evidence>
<keyword evidence="2 3" id="KW-0732">Signal</keyword>
<comment type="similarity">
    <text evidence="1 3">Belongs to the 5'-nucleotidase family.</text>
</comment>
<dbReference type="Gene3D" id="3.90.780.10">
    <property type="entry name" value="5'-Nucleotidase, C-terminal domain"/>
    <property type="match status" value="1"/>
</dbReference>
<dbReference type="Pfam" id="PF00149">
    <property type="entry name" value="Metallophos"/>
    <property type="match status" value="1"/>
</dbReference>
<organism evidence="6 7">
    <name type="scientific">Idiomarina seosinensis</name>
    <dbReference type="NCBI Taxonomy" id="281739"/>
    <lineage>
        <taxon>Bacteria</taxon>
        <taxon>Pseudomonadati</taxon>
        <taxon>Pseudomonadota</taxon>
        <taxon>Gammaproteobacteria</taxon>
        <taxon>Alteromonadales</taxon>
        <taxon>Idiomarinaceae</taxon>
        <taxon>Idiomarina</taxon>
    </lineage>
</organism>
<accession>A0A432ZIU6</accession>
<dbReference type="PROSITE" id="PS00786">
    <property type="entry name" value="5_NUCLEOTIDASE_2"/>
    <property type="match status" value="1"/>
</dbReference>
<feature type="chain" id="PRO_5018811528" evidence="3">
    <location>
        <begin position="23"/>
        <end position="590"/>
    </location>
</feature>
<dbReference type="InterPro" id="IPR006179">
    <property type="entry name" value="5_nucleotidase/apyrase"/>
</dbReference>
<dbReference type="PROSITE" id="PS51257">
    <property type="entry name" value="PROKAR_LIPOPROTEIN"/>
    <property type="match status" value="1"/>
</dbReference>
<comment type="caution">
    <text evidence="6">The sequence shown here is derived from an EMBL/GenBank/DDBJ whole genome shotgun (WGS) entry which is preliminary data.</text>
</comment>
<keyword evidence="7" id="KW-1185">Reference proteome</keyword>
<dbReference type="OrthoDB" id="9803927at2"/>
<evidence type="ECO:0000313" key="7">
    <source>
        <dbReference type="Proteomes" id="UP000287908"/>
    </source>
</evidence>
<evidence type="ECO:0000259" key="5">
    <source>
        <dbReference type="Pfam" id="PF02872"/>
    </source>
</evidence>
<protein>
    <submittedName>
        <fullName evidence="6">Bifunctional metallophosphatase/5'-nucleotidase</fullName>
    </submittedName>
</protein>
<keyword evidence="3" id="KW-0378">Hydrolase</keyword>
<keyword evidence="3" id="KW-0547">Nucleotide-binding</keyword>
<gene>
    <name evidence="6" type="ORF">CWI81_05290</name>
</gene>
<dbReference type="GO" id="GO:0009166">
    <property type="term" value="P:nucleotide catabolic process"/>
    <property type="evidence" value="ECO:0007669"/>
    <property type="project" value="InterPro"/>
</dbReference>
<evidence type="ECO:0000259" key="4">
    <source>
        <dbReference type="Pfam" id="PF00149"/>
    </source>
</evidence>
<sequence length="590" mass="64133">MTLRRLSVLWVGSLLLAGCASQQPQAPQDFSLTVLHINDHHSNLAAKQRELSWDGQQWQLESGGFARVAQQISLLREQHDNVLTLHAGDAITGSLFFTLFGSEVDAAVMNEVCFDAFTIGNHEFDKGDAGLKEFLDKLGTPACPTAKLSANVKPELGVSPLTPTTMTDSFSPYAVFQRGGNSIGVVGLTIGTKTKKSSQPDETTEFEDELVATRRAITELRSKGIEKIVLLSHIQYLRDLELIQQLPAVDVVIGGDSHTLLGDFSEFGMEPVGPYPTVVSNADGDTVCLAHAYQYSQVVGELQVQFIGDRVANCGGRPHFLLGEDIQPAEGAVTTLEPLKTALKQSGVYSFVEPDGNVQRLLDRYQDKVREFSVEVLAEVPETICSQEIDQPRRSGCADVISSGAHRLTAEAFLHAVPQADFALQNGGGVRGDIEAGEFTIGDAFNVLPFANSLVSIEISGSELKQVMEEALAYSVSDGGSKSAYPYGAGIRYRVDLSQGFGDRVSAIQVWDKATESWQPVRPRETYTVVTNSFIAGGQDGYETFYNLTERGRAKNTGIDYAKALADYAREQGTLQRPDEFATQAYQGNK</sequence>
<dbReference type="GO" id="GO:0008768">
    <property type="term" value="F:UDP-sugar diphosphatase activity"/>
    <property type="evidence" value="ECO:0007669"/>
    <property type="project" value="TreeGrafter"/>
</dbReference>
<dbReference type="PROSITE" id="PS00785">
    <property type="entry name" value="5_NUCLEOTIDASE_1"/>
    <property type="match status" value="1"/>
</dbReference>
<dbReference type="PANTHER" id="PTHR11575">
    <property type="entry name" value="5'-NUCLEOTIDASE-RELATED"/>
    <property type="match status" value="1"/>
</dbReference>
<dbReference type="RefSeq" id="WP_126784230.1">
    <property type="nucleotide sequence ID" value="NZ_PIQF01000001.1"/>
</dbReference>
<dbReference type="InterPro" id="IPR004843">
    <property type="entry name" value="Calcineurin-like_PHP"/>
</dbReference>
<dbReference type="InterPro" id="IPR008334">
    <property type="entry name" value="5'-Nucleotdase_C"/>
</dbReference>
<dbReference type="GO" id="GO:0030288">
    <property type="term" value="C:outer membrane-bounded periplasmic space"/>
    <property type="evidence" value="ECO:0007669"/>
    <property type="project" value="TreeGrafter"/>
</dbReference>
<feature type="domain" description="5'-Nucleotidase C-terminal" evidence="5">
    <location>
        <begin position="403"/>
        <end position="545"/>
    </location>
</feature>
<feature type="signal peptide" evidence="3">
    <location>
        <begin position="1"/>
        <end position="22"/>
    </location>
</feature>
<dbReference type="EMBL" id="PIQF01000001">
    <property type="protein sequence ID" value="RUO77896.1"/>
    <property type="molecule type" value="Genomic_DNA"/>
</dbReference>
<dbReference type="GO" id="GO:0000166">
    <property type="term" value="F:nucleotide binding"/>
    <property type="evidence" value="ECO:0007669"/>
    <property type="project" value="UniProtKB-KW"/>
</dbReference>
<dbReference type="InterPro" id="IPR029052">
    <property type="entry name" value="Metallo-depent_PP-like"/>
</dbReference>
<feature type="domain" description="Calcineurin-like phosphoesterase" evidence="4">
    <location>
        <begin position="33"/>
        <end position="259"/>
    </location>
</feature>
<dbReference type="AlphaFoldDB" id="A0A432ZIU6"/>
<evidence type="ECO:0000256" key="1">
    <source>
        <dbReference type="ARBA" id="ARBA00006654"/>
    </source>
</evidence>
<dbReference type="SUPFAM" id="SSF56300">
    <property type="entry name" value="Metallo-dependent phosphatases"/>
    <property type="match status" value="1"/>
</dbReference>
<evidence type="ECO:0000313" key="6">
    <source>
        <dbReference type="EMBL" id="RUO77896.1"/>
    </source>
</evidence>
<dbReference type="GO" id="GO:0046872">
    <property type="term" value="F:metal ion binding"/>
    <property type="evidence" value="ECO:0007669"/>
    <property type="project" value="InterPro"/>
</dbReference>